<dbReference type="GO" id="GO:0015833">
    <property type="term" value="P:peptide transport"/>
    <property type="evidence" value="ECO:0007669"/>
    <property type="project" value="TreeGrafter"/>
</dbReference>
<dbReference type="STRING" id="158787.BSCA_0558"/>
<keyword evidence="4" id="KW-1185">Reference proteome</keyword>
<sequence>MSRIWFGNIAKALKTAAGAIAVCAMLTGTAACGSAQAQEMQDNVISVSGSEPQKPLIPGDTYEPGGMPIIFELFSGLVSANGADHKTVNEVAESITPNADATQYTVKLKDGWKFSDGTPVTSESSTKAWSYTANAANGLVTASFFSNIKGYGDLQNEKGDPNAQLSGLDVKDDRTFVINMSSPDSVFPSELSFCAFMPLPESFYKDPKAFGEKPVGNGPYKLESWKHNQSITLVKNPEYTGVRKVKNDGIDFRVYSQTTAAYSDVQGGNLDLLSSIPDEAMGSFEKVKSIKAYNKTGSNISTLIIPQSMKHFGNDEEGHLRRKAISMVIDRKNITEKIYHGTATVATDFLSPSVSAYSKNVKGNEVLQYNPGEARKLWAQADAISPWSGEFTIAYNADGNYRNWVDAVCNNIKNALGINAKGAPVPTSSEFGEARDQRKFTGAFRGGWAPDYPSSANYLAQLYDSQYAFGKGRNDGDYVNPQFDSLIQQAYETPDTGKADELYRQSEEILFQDLPAIPLWMANDTAVTTPQVKGVGFTYDGRPVYEDLTKR</sequence>
<dbReference type="GO" id="GO:0043190">
    <property type="term" value="C:ATP-binding cassette (ABC) transporter complex"/>
    <property type="evidence" value="ECO:0007669"/>
    <property type="project" value="InterPro"/>
</dbReference>
<dbReference type="Pfam" id="PF00496">
    <property type="entry name" value="SBP_bac_5"/>
    <property type="match status" value="1"/>
</dbReference>
<dbReference type="eggNOG" id="COG4166">
    <property type="taxonomic scope" value="Bacteria"/>
</dbReference>
<dbReference type="PANTHER" id="PTHR30290">
    <property type="entry name" value="PERIPLASMIC BINDING COMPONENT OF ABC TRANSPORTER"/>
    <property type="match status" value="1"/>
</dbReference>
<dbReference type="EMBL" id="JGZO01000002">
    <property type="protein sequence ID" value="KFI95527.1"/>
    <property type="molecule type" value="Genomic_DNA"/>
</dbReference>
<gene>
    <name evidence="3" type="ORF">BSCA_0558</name>
</gene>
<dbReference type="PIRSF" id="PIRSF002741">
    <property type="entry name" value="MppA"/>
    <property type="match status" value="1"/>
</dbReference>
<dbReference type="Gene3D" id="3.10.105.10">
    <property type="entry name" value="Dipeptide-binding Protein, Domain 3"/>
    <property type="match status" value="1"/>
</dbReference>
<evidence type="ECO:0000313" key="3">
    <source>
        <dbReference type="EMBL" id="KFI95527.1"/>
    </source>
</evidence>
<dbReference type="InterPro" id="IPR039424">
    <property type="entry name" value="SBP_5"/>
</dbReference>
<proteinExistence type="predicted"/>
<protein>
    <submittedName>
        <fullName evidence="3">Family 5 extracellular solute-binding protein</fullName>
    </submittedName>
</protein>
<dbReference type="GO" id="GO:1904680">
    <property type="term" value="F:peptide transmembrane transporter activity"/>
    <property type="evidence" value="ECO:0007669"/>
    <property type="project" value="TreeGrafter"/>
</dbReference>
<dbReference type="OrthoDB" id="9046151at2"/>
<dbReference type="Proteomes" id="UP000029033">
    <property type="component" value="Unassembled WGS sequence"/>
</dbReference>
<dbReference type="InterPro" id="IPR000914">
    <property type="entry name" value="SBP_5_dom"/>
</dbReference>
<organism evidence="3 4">
    <name type="scientific">Bifidobacterium scardovii</name>
    <dbReference type="NCBI Taxonomy" id="158787"/>
    <lineage>
        <taxon>Bacteria</taxon>
        <taxon>Bacillati</taxon>
        <taxon>Actinomycetota</taxon>
        <taxon>Actinomycetes</taxon>
        <taxon>Bifidobacteriales</taxon>
        <taxon>Bifidobacteriaceae</taxon>
        <taxon>Bifidobacterium</taxon>
    </lineage>
</organism>
<name>A0A087DJ27_9BIFI</name>
<reference evidence="3 4" key="1">
    <citation type="submission" date="2014-03" db="EMBL/GenBank/DDBJ databases">
        <title>Genomics of Bifidobacteria.</title>
        <authorList>
            <person name="Ventura M."/>
            <person name="Milani C."/>
            <person name="Lugli G.A."/>
        </authorList>
    </citation>
    <scope>NUCLEOTIDE SEQUENCE [LARGE SCALE GENOMIC DNA]</scope>
    <source>
        <strain evidence="3 4">LMG 21589</strain>
    </source>
</reference>
<dbReference type="RefSeq" id="WP_046726055.1">
    <property type="nucleotide sequence ID" value="NZ_CAUPKV010000002.1"/>
</dbReference>
<dbReference type="CDD" id="cd00995">
    <property type="entry name" value="PBP2_NikA_DppA_OppA_like"/>
    <property type="match status" value="1"/>
</dbReference>
<dbReference type="PANTHER" id="PTHR30290:SF83">
    <property type="entry name" value="ABC TRANSPORTER SUBSTRATE-BINDING PROTEIN"/>
    <property type="match status" value="1"/>
</dbReference>
<dbReference type="Gene3D" id="3.90.76.10">
    <property type="entry name" value="Dipeptide-binding Protein, Domain 1"/>
    <property type="match status" value="1"/>
</dbReference>
<evidence type="ECO:0000259" key="2">
    <source>
        <dbReference type="Pfam" id="PF00496"/>
    </source>
</evidence>
<comment type="caution">
    <text evidence="3">The sequence shown here is derived from an EMBL/GenBank/DDBJ whole genome shotgun (WGS) entry which is preliminary data.</text>
</comment>
<accession>A0A087DJ27</accession>
<evidence type="ECO:0000256" key="1">
    <source>
        <dbReference type="SAM" id="SignalP"/>
    </source>
</evidence>
<dbReference type="GO" id="GO:0042597">
    <property type="term" value="C:periplasmic space"/>
    <property type="evidence" value="ECO:0007669"/>
    <property type="project" value="UniProtKB-ARBA"/>
</dbReference>
<dbReference type="AlphaFoldDB" id="A0A087DJ27"/>
<feature type="domain" description="Solute-binding protein family 5" evidence="2">
    <location>
        <begin position="88"/>
        <end position="466"/>
    </location>
</feature>
<dbReference type="Gene3D" id="3.40.190.10">
    <property type="entry name" value="Periplasmic binding protein-like II"/>
    <property type="match status" value="1"/>
</dbReference>
<keyword evidence="1" id="KW-0732">Signal</keyword>
<dbReference type="PROSITE" id="PS51257">
    <property type="entry name" value="PROKAR_LIPOPROTEIN"/>
    <property type="match status" value="1"/>
</dbReference>
<dbReference type="InterPro" id="IPR030678">
    <property type="entry name" value="Peptide/Ni-bd"/>
</dbReference>
<dbReference type="GeneID" id="85166701"/>
<feature type="chain" id="PRO_5001820125" evidence="1">
    <location>
        <begin position="38"/>
        <end position="551"/>
    </location>
</feature>
<evidence type="ECO:0000313" key="4">
    <source>
        <dbReference type="Proteomes" id="UP000029033"/>
    </source>
</evidence>
<dbReference type="SUPFAM" id="SSF53850">
    <property type="entry name" value="Periplasmic binding protein-like II"/>
    <property type="match status" value="1"/>
</dbReference>
<feature type="signal peptide" evidence="1">
    <location>
        <begin position="1"/>
        <end position="37"/>
    </location>
</feature>